<feature type="compositionally biased region" description="Polar residues" evidence="1">
    <location>
        <begin position="299"/>
        <end position="318"/>
    </location>
</feature>
<dbReference type="EMBL" id="JAIFTL010000053">
    <property type="protein sequence ID" value="KAG9324925.1"/>
    <property type="molecule type" value="Genomic_DNA"/>
</dbReference>
<comment type="caution">
    <text evidence="2">The sequence shown here is derived from an EMBL/GenBank/DDBJ whole genome shotgun (WGS) entry which is preliminary data.</text>
</comment>
<feature type="compositionally biased region" description="Basic and acidic residues" evidence="1">
    <location>
        <begin position="697"/>
        <end position="718"/>
    </location>
</feature>
<reference evidence="2" key="1">
    <citation type="submission" date="2021-07" db="EMBL/GenBank/DDBJ databases">
        <title>Draft genome of Mortierella alpina, strain LL118, isolated from an aspen leaf litter sample.</title>
        <authorList>
            <person name="Yang S."/>
            <person name="Vinatzer B.A."/>
        </authorList>
    </citation>
    <scope>NUCLEOTIDE SEQUENCE</scope>
    <source>
        <strain evidence="2">LL118</strain>
    </source>
</reference>
<feature type="compositionally biased region" description="Basic and acidic residues" evidence="1">
    <location>
        <begin position="620"/>
        <end position="632"/>
    </location>
</feature>
<feature type="compositionally biased region" description="Pro residues" evidence="1">
    <location>
        <begin position="665"/>
        <end position="676"/>
    </location>
</feature>
<organism evidence="2 3">
    <name type="scientific">Mortierella alpina</name>
    <name type="common">Oleaginous fungus</name>
    <name type="synonym">Mortierella renispora</name>
    <dbReference type="NCBI Taxonomy" id="64518"/>
    <lineage>
        <taxon>Eukaryota</taxon>
        <taxon>Fungi</taxon>
        <taxon>Fungi incertae sedis</taxon>
        <taxon>Mucoromycota</taxon>
        <taxon>Mortierellomycotina</taxon>
        <taxon>Mortierellomycetes</taxon>
        <taxon>Mortierellales</taxon>
        <taxon>Mortierellaceae</taxon>
        <taxon>Mortierella</taxon>
    </lineage>
</organism>
<evidence type="ECO:0000313" key="2">
    <source>
        <dbReference type="EMBL" id="KAG9324925.1"/>
    </source>
</evidence>
<evidence type="ECO:0000313" key="3">
    <source>
        <dbReference type="Proteomes" id="UP000717515"/>
    </source>
</evidence>
<feature type="region of interest" description="Disordered" evidence="1">
    <location>
        <begin position="547"/>
        <end position="786"/>
    </location>
</feature>
<sequence length="824" mass="87418">MPASKGYSSPLSNKDWVIYGITTDTAATCSIASAAITNTNTTTTTHSPAITSMAMTLSETSVGNDDSSDESSETSVLGSMSYVERRADWTDPRLLEHVLNVCMHKLQRVSYGRHECLSRQVQLSCMLHRLRMQSFQLQQQQLQQQPLVFDQDMSSLHSLDSISAYDWDQAATLGPNPLSSNLSLDMLLSMGSSNSSSDPSASSSPTNEVDQQDIFNLGPLPQQQNSLSSIPLVPFSADYAATVGSSSPIALSSIPSLPTSSPSQDQPLATAAALPQQTYYELLMAANPNEPLSQLLSTSATTMGPSSYTTASPTQSSPALEHPSAYAVLDTPVSSFATGSSSSTPTLVSQSISSADQITTAFPLAAIPISSSSDAPQQTVPLTTKEIMDALSGQFPIQPIPASQLDLAVPVTESSPTQESFPVAVESLTYHSTSQALSSTETVAASETGTRLSPPLSDTNVAAAVLAAIRAVETFSHGGHASDHAAASIESDSNEQLGAVSTENATVPLFTSAALDLERVAKKLADMDADEPTSSTRPLLVSRVTGVDAASDSAIPEDRSRVSIVSTSSAEPVLEPEDTFHVSSTTPSPPPASARTSTRSRKSARPPVMRRRSSRASNRPYKERNVHSRSSEGYEDMQDEDEHASKRARSSDEDASSSSCSSPESSPPSPKTPPPLADNHSTVHEHDGHLVPGIKSLESDHGLNHLSSHHDHGDELKSLKRSSHKVCEEGVDAQTPKLKRKKKVVRVRSTQSQSMDGEEPGDESDAGILSPSLLPRYSASQMTTRRSARINRHLNQADLGEAHCLASSNVPKLVGGRASRPAVA</sequence>
<accession>A0A9P8D1Q7</accession>
<feature type="compositionally biased region" description="Acidic residues" evidence="1">
    <location>
        <begin position="633"/>
        <end position="642"/>
    </location>
</feature>
<feature type="compositionally biased region" description="Low complexity" evidence="1">
    <location>
        <begin position="189"/>
        <end position="205"/>
    </location>
</feature>
<dbReference type="Proteomes" id="UP000717515">
    <property type="component" value="Unassembled WGS sequence"/>
</dbReference>
<dbReference type="AlphaFoldDB" id="A0A9P8D1Q7"/>
<feature type="compositionally biased region" description="Basic residues" evidence="1">
    <location>
        <begin position="598"/>
        <end position="614"/>
    </location>
</feature>
<feature type="compositionally biased region" description="Basic and acidic residues" evidence="1">
    <location>
        <begin position="643"/>
        <end position="652"/>
    </location>
</feature>
<evidence type="ECO:0000256" key="1">
    <source>
        <dbReference type="SAM" id="MobiDB-lite"/>
    </source>
</evidence>
<proteinExistence type="predicted"/>
<feature type="compositionally biased region" description="Acidic residues" evidence="1">
    <location>
        <begin position="756"/>
        <end position="765"/>
    </location>
</feature>
<protein>
    <submittedName>
        <fullName evidence="2">Uncharacterized protein</fullName>
    </submittedName>
</protein>
<feature type="region of interest" description="Disordered" evidence="1">
    <location>
        <begin position="299"/>
        <end position="320"/>
    </location>
</feature>
<feature type="compositionally biased region" description="Basic residues" evidence="1">
    <location>
        <begin position="737"/>
        <end position="746"/>
    </location>
</feature>
<gene>
    <name evidence="2" type="ORF">KVV02_008487</name>
</gene>
<name>A0A9P8D1Q7_MORAP</name>
<feature type="region of interest" description="Disordered" evidence="1">
    <location>
        <begin position="189"/>
        <end position="212"/>
    </location>
</feature>